<dbReference type="GO" id="GO:0008289">
    <property type="term" value="F:lipid binding"/>
    <property type="evidence" value="ECO:0007669"/>
    <property type="project" value="UniProtKB-KW"/>
</dbReference>
<proteinExistence type="predicted"/>
<dbReference type="Gene3D" id="3.40.50.10440">
    <property type="entry name" value="Dihydroxyacetone kinase, domain 1"/>
    <property type="match status" value="1"/>
</dbReference>
<comment type="function">
    <text evidence="1">May bind long-chain fatty acids, such as palmitate, and may play a role in lipid transport or fatty acid metabolism.</text>
</comment>
<reference evidence="3 4" key="1">
    <citation type="submission" date="2017-05" db="EMBL/GenBank/DDBJ databases">
        <title>Vagococcus spp. assemblies.</title>
        <authorList>
            <person name="Gulvik C.A."/>
        </authorList>
    </citation>
    <scope>NUCLEOTIDE SEQUENCE [LARGE SCALE GENOMIC DNA]</scope>
    <source>
        <strain evidence="3 4">DSM 24756</strain>
    </source>
</reference>
<dbReference type="PROSITE" id="PS51482">
    <property type="entry name" value="DEGV"/>
    <property type="match status" value="1"/>
</dbReference>
<dbReference type="RefSeq" id="WP_126823963.1">
    <property type="nucleotide sequence ID" value="NZ_JBHLWU010000002.1"/>
</dbReference>
<dbReference type="PANTHER" id="PTHR33434:SF3">
    <property type="entry name" value="DEGV DOMAIN-CONTAINING PROTEIN YITS"/>
    <property type="match status" value="1"/>
</dbReference>
<dbReference type="Gene3D" id="3.30.1180.10">
    <property type="match status" value="1"/>
</dbReference>
<name>A0A430AG52_9ENTE</name>
<gene>
    <name evidence="3" type="ORF">CBF30_06425</name>
</gene>
<dbReference type="Pfam" id="PF02645">
    <property type="entry name" value="DegV"/>
    <property type="match status" value="1"/>
</dbReference>
<evidence type="ECO:0000313" key="4">
    <source>
        <dbReference type="Proteomes" id="UP000288669"/>
    </source>
</evidence>
<dbReference type="PANTHER" id="PTHR33434">
    <property type="entry name" value="DEGV DOMAIN-CONTAINING PROTEIN DR_1986-RELATED"/>
    <property type="match status" value="1"/>
</dbReference>
<dbReference type="Proteomes" id="UP000288669">
    <property type="component" value="Unassembled WGS sequence"/>
</dbReference>
<dbReference type="InterPro" id="IPR050270">
    <property type="entry name" value="DegV_domain_contain"/>
</dbReference>
<evidence type="ECO:0000256" key="2">
    <source>
        <dbReference type="ARBA" id="ARBA00023121"/>
    </source>
</evidence>
<keyword evidence="2" id="KW-0446">Lipid-binding</keyword>
<dbReference type="InterPro" id="IPR003797">
    <property type="entry name" value="DegV"/>
</dbReference>
<evidence type="ECO:0000313" key="3">
    <source>
        <dbReference type="EMBL" id="RSU06892.1"/>
    </source>
</evidence>
<evidence type="ECO:0000256" key="1">
    <source>
        <dbReference type="ARBA" id="ARBA00003238"/>
    </source>
</evidence>
<dbReference type="SUPFAM" id="SSF82549">
    <property type="entry name" value="DAK1/DegV-like"/>
    <property type="match status" value="1"/>
</dbReference>
<protein>
    <submittedName>
        <fullName evidence="3">Fatty acid-binding protein DegV</fullName>
    </submittedName>
</protein>
<dbReference type="NCBIfam" id="TIGR00762">
    <property type="entry name" value="DegV"/>
    <property type="match status" value="1"/>
</dbReference>
<sequence>MKFDIITDSCCDLPYDFLEQERVEYISMFVTIDEKEYSDDLGKTFKSDWLMEQMKQGSRASTSQINVGQYLEMFKKYAKHELPVIYLCFSSGLSGSYNNACTALNLLEEELGEKSPIKIIDTKAASLGQGLLVYELVKLRNQGADFEVARTWIEKNRSRIASWVTVDDLSYLEKGGRISKTSATVGSLLNIKPIIIVTKEGKLAKAGKVRGRKKAIKLLAFETENSLQDQAKQPIFVAYAGDEAAALEVGKLLRKTIKMNEIKIFPMGPTIASHTGYGALAVFSFEK</sequence>
<dbReference type="InterPro" id="IPR043168">
    <property type="entry name" value="DegV_C"/>
</dbReference>
<organism evidence="3 4">
    <name type="scientific">Vagococcus entomophilus</name>
    <dbReference type="NCBI Taxonomy" id="1160095"/>
    <lineage>
        <taxon>Bacteria</taxon>
        <taxon>Bacillati</taxon>
        <taxon>Bacillota</taxon>
        <taxon>Bacilli</taxon>
        <taxon>Lactobacillales</taxon>
        <taxon>Enterococcaceae</taxon>
        <taxon>Vagococcus</taxon>
    </lineage>
</organism>
<dbReference type="AlphaFoldDB" id="A0A430AG52"/>
<comment type="caution">
    <text evidence="3">The sequence shown here is derived from an EMBL/GenBank/DDBJ whole genome shotgun (WGS) entry which is preliminary data.</text>
</comment>
<dbReference type="EMBL" id="NGJZ01000002">
    <property type="protein sequence ID" value="RSU06892.1"/>
    <property type="molecule type" value="Genomic_DNA"/>
</dbReference>
<accession>A0A430AG52</accession>
<keyword evidence="4" id="KW-1185">Reference proteome</keyword>
<dbReference type="OrthoDB" id="9780660at2"/>
<dbReference type="Gene3D" id="2.20.28.50">
    <property type="entry name" value="degv family protein"/>
    <property type="match status" value="1"/>
</dbReference>